<evidence type="ECO:0000256" key="2">
    <source>
        <dbReference type="ARBA" id="ARBA00022692"/>
    </source>
</evidence>
<keyword evidence="7" id="KW-1185">Reference proteome</keyword>
<proteinExistence type="predicted"/>
<dbReference type="GeneID" id="71985952"/>
<feature type="transmembrane region" description="Helical" evidence="5">
    <location>
        <begin position="187"/>
        <end position="207"/>
    </location>
</feature>
<sequence length="223" mass="25034">MLLTEPIVSLVCLYSGFFFGLMYTFVTASPWIYQHYYGFDLTGQSLSFLGLIIGAFIAPIPMTIMDLTIYQSRLVHFRTTHLDTDRFSPEHRLYPAMLASPLLPTFLLIFAWTVRSGIHWIVPIIFQGLAMSSSVIIYAPSNLFMIDAYGPLYGASAAGAAMLSRYSSSAAFPLFSLQMYHTLGVGWATTLLALCTLVMAPIPWLFWKYGDKIRARTKYETSS</sequence>
<evidence type="ECO:0000256" key="5">
    <source>
        <dbReference type="SAM" id="Phobius"/>
    </source>
</evidence>
<dbReference type="GO" id="GO:0005886">
    <property type="term" value="C:plasma membrane"/>
    <property type="evidence" value="ECO:0007669"/>
    <property type="project" value="TreeGrafter"/>
</dbReference>
<reference evidence="6" key="1">
    <citation type="submission" date="2021-12" db="EMBL/GenBank/DDBJ databases">
        <authorList>
            <person name="Zaccaron A."/>
            <person name="Stergiopoulos I."/>
        </authorList>
    </citation>
    <scope>NUCLEOTIDE SEQUENCE</scope>
    <source>
        <strain evidence="6">Race5_Kim</strain>
    </source>
</reference>
<dbReference type="PANTHER" id="PTHR23502:SF38">
    <property type="entry name" value="POLYAMINE TRANSPORTER 4"/>
    <property type="match status" value="1"/>
</dbReference>
<dbReference type="Proteomes" id="UP000756132">
    <property type="component" value="Chromosome 5"/>
</dbReference>
<dbReference type="InterPro" id="IPR036259">
    <property type="entry name" value="MFS_trans_sf"/>
</dbReference>
<evidence type="ECO:0000313" key="6">
    <source>
        <dbReference type="EMBL" id="UJO17997.1"/>
    </source>
</evidence>
<dbReference type="AlphaFoldDB" id="A0A9Q8LIF2"/>
<organism evidence="6 7">
    <name type="scientific">Passalora fulva</name>
    <name type="common">Tomato leaf mold</name>
    <name type="synonym">Cladosporium fulvum</name>
    <dbReference type="NCBI Taxonomy" id="5499"/>
    <lineage>
        <taxon>Eukaryota</taxon>
        <taxon>Fungi</taxon>
        <taxon>Dikarya</taxon>
        <taxon>Ascomycota</taxon>
        <taxon>Pezizomycotina</taxon>
        <taxon>Dothideomycetes</taxon>
        <taxon>Dothideomycetidae</taxon>
        <taxon>Mycosphaerellales</taxon>
        <taxon>Mycosphaerellaceae</taxon>
        <taxon>Fulvia</taxon>
    </lineage>
</organism>
<dbReference type="OrthoDB" id="3936150at2759"/>
<feature type="transmembrane region" description="Helical" evidence="5">
    <location>
        <begin position="93"/>
        <end position="114"/>
    </location>
</feature>
<dbReference type="EMBL" id="CP090167">
    <property type="protein sequence ID" value="UJO17997.1"/>
    <property type="molecule type" value="Genomic_DNA"/>
</dbReference>
<feature type="transmembrane region" description="Helical" evidence="5">
    <location>
        <begin position="152"/>
        <end position="175"/>
    </location>
</feature>
<dbReference type="GO" id="GO:0000297">
    <property type="term" value="F:spermine transmembrane transporter activity"/>
    <property type="evidence" value="ECO:0007669"/>
    <property type="project" value="TreeGrafter"/>
</dbReference>
<evidence type="ECO:0000256" key="4">
    <source>
        <dbReference type="ARBA" id="ARBA00023136"/>
    </source>
</evidence>
<keyword evidence="2 5" id="KW-0812">Transmembrane</keyword>
<comment type="subcellular location">
    <subcellularLocation>
        <location evidence="1">Membrane</location>
        <topology evidence="1">Multi-pass membrane protein</topology>
    </subcellularLocation>
</comment>
<dbReference type="KEGG" id="ffu:CLAFUR5_06074"/>
<dbReference type="Gene3D" id="1.20.1250.20">
    <property type="entry name" value="MFS general substrate transporter like domains"/>
    <property type="match status" value="1"/>
</dbReference>
<evidence type="ECO:0000256" key="3">
    <source>
        <dbReference type="ARBA" id="ARBA00022989"/>
    </source>
</evidence>
<reference evidence="6" key="2">
    <citation type="journal article" date="2022" name="Microb. Genom.">
        <title>A chromosome-scale genome assembly of the tomato pathogen Cladosporium fulvum reveals a compartmentalized genome architecture and the presence of a dispensable chromosome.</title>
        <authorList>
            <person name="Zaccaron A.Z."/>
            <person name="Chen L.H."/>
            <person name="Samaras A."/>
            <person name="Stergiopoulos I."/>
        </authorList>
    </citation>
    <scope>NUCLEOTIDE SEQUENCE</scope>
    <source>
        <strain evidence="6">Race5_Kim</strain>
    </source>
</reference>
<evidence type="ECO:0000313" key="7">
    <source>
        <dbReference type="Proteomes" id="UP000756132"/>
    </source>
</evidence>
<feature type="transmembrane region" description="Helical" evidence="5">
    <location>
        <begin position="7"/>
        <end position="26"/>
    </location>
</feature>
<dbReference type="PANTHER" id="PTHR23502">
    <property type="entry name" value="MAJOR FACILITATOR SUPERFAMILY"/>
    <property type="match status" value="1"/>
</dbReference>
<keyword evidence="4 5" id="KW-0472">Membrane</keyword>
<evidence type="ECO:0000256" key="1">
    <source>
        <dbReference type="ARBA" id="ARBA00004141"/>
    </source>
</evidence>
<dbReference type="RefSeq" id="XP_047762363.1">
    <property type="nucleotide sequence ID" value="XM_047905222.1"/>
</dbReference>
<accession>A0A9Q8LIF2</accession>
<keyword evidence="3 5" id="KW-1133">Transmembrane helix</keyword>
<feature type="transmembrane region" description="Helical" evidence="5">
    <location>
        <begin position="120"/>
        <end position="140"/>
    </location>
</feature>
<protein>
    <submittedName>
        <fullName evidence="6">Efflux pump atB</fullName>
    </submittedName>
</protein>
<dbReference type="GO" id="GO:0015606">
    <property type="term" value="F:spermidine transmembrane transporter activity"/>
    <property type="evidence" value="ECO:0007669"/>
    <property type="project" value="TreeGrafter"/>
</dbReference>
<name>A0A9Q8LIF2_PASFU</name>
<dbReference type="SUPFAM" id="SSF103473">
    <property type="entry name" value="MFS general substrate transporter"/>
    <property type="match status" value="1"/>
</dbReference>
<feature type="transmembrane region" description="Helical" evidence="5">
    <location>
        <begin position="46"/>
        <end position="72"/>
    </location>
</feature>
<gene>
    <name evidence="6" type="ORF">CLAFUR5_06074</name>
</gene>